<dbReference type="SMART" id="SM00560">
    <property type="entry name" value="LamGL"/>
    <property type="match status" value="1"/>
</dbReference>
<dbReference type="PANTHER" id="PTHR42535">
    <property type="entry name" value="OOKINETE PROTEIN, PUTATIVE-RELATED"/>
    <property type="match status" value="1"/>
</dbReference>
<protein>
    <submittedName>
        <fullName evidence="5">MSHA biogenesis protein MshQ</fullName>
    </submittedName>
</protein>
<dbReference type="Proteomes" id="UP000185766">
    <property type="component" value="Unassembled WGS sequence"/>
</dbReference>
<dbReference type="Pfam" id="PF23981">
    <property type="entry name" value="DUF7305"/>
    <property type="match status" value="1"/>
</dbReference>
<feature type="signal peptide" evidence="3">
    <location>
        <begin position="1"/>
        <end position="19"/>
    </location>
</feature>
<organism evidence="5 6">
    <name type="scientific">Atopomonas hussainii</name>
    <dbReference type="NCBI Taxonomy" id="1429083"/>
    <lineage>
        <taxon>Bacteria</taxon>
        <taxon>Pseudomonadati</taxon>
        <taxon>Pseudomonadota</taxon>
        <taxon>Gammaproteobacteria</taxon>
        <taxon>Pseudomonadales</taxon>
        <taxon>Pseudomonadaceae</taxon>
        <taxon>Atopomonas</taxon>
    </lineage>
</organism>
<dbReference type="Pfam" id="PF20419">
    <property type="entry name" value="DUF6701"/>
    <property type="match status" value="1"/>
</dbReference>
<evidence type="ECO:0000259" key="4">
    <source>
        <dbReference type="SMART" id="SM00560"/>
    </source>
</evidence>
<keyword evidence="6" id="KW-1185">Reference proteome</keyword>
<dbReference type="EMBL" id="FOAS01000010">
    <property type="protein sequence ID" value="SEL31656.1"/>
    <property type="molecule type" value="Genomic_DNA"/>
</dbReference>
<dbReference type="PANTHER" id="PTHR42535:SF2">
    <property type="entry name" value="CHROMOSOME UNDETERMINED SCAFFOLD_146, WHOLE GENOME SHOTGUN SEQUENCE"/>
    <property type="match status" value="1"/>
</dbReference>
<dbReference type="InterPro" id="IPR055729">
    <property type="entry name" value="DUF7305"/>
</dbReference>
<evidence type="ECO:0000256" key="2">
    <source>
        <dbReference type="ARBA" id="ARBA00023157"/>
    </source>
</evidence>
<gene>
    <name evidence="5" type="ORF">SAMN05216214_110147</name>
</gene>
<sequence>MNMRWIGLLGVFTVLPAWADVGSCEANFPGGIQSWYVGSASNGGKVTFEQNAVLLDNPATALPVQSIEKKGNNNTCGSSDCAASGGSVPTQSAGAFPDMGGYKAEYILADNRSGALSGDGTNQYKEIKLGKNAKLTIAGAGQTFYIDKLVLGDGAELTLSPGDYWVGKFDSSKNSSVKISSNAQVRWFVRDDFKLGENSLINSSGNNSSGTPDLFYLYAYSKLEFEKGSTASGYFYAASGNGQGDPALLKENTKVFGAITARNIYLDKNAQVSYSAPGDACAAPLTPVLSWSMNEAIWSGNGNEVLDDSPNAMHGAVKRGATNLDLDPALPIVAGEGTCGYGVFDTSRQQYIEHPHDNRLTMDDNFTLAVWVKPASLPRSGLMTIASKDENYEFHLKPNGRVNWWWQTTGPNSTRQFDSTVSVPVGQWTHIVLRYAPGDQRIYINGALAGQRNYSGTPRGNTDPFQIANDQGFRGRYFNGQIDEVRIFDRPLSDSQIAALMRERKTCPLRLACFNDSFDRTAPGADWALSRSSGNFSPALISNRLRLTEAQNRQATLATLQRVFPADGNYLEVEFDYLAYAGSSNGRGADGVAVILSDQSITPIPGSYGGSLGYAQRTNSNPRINGFAGGWLGLGVDEYGNFSRASEGRVGGVGFRRDSVAIRGSGSRLNGYRYLAGTGSLNPGVDIGGNTPGPNHRYKLVMDGREAGKVYLRVDRDTGSGYQNLIANFDARADVNQAPLPQNFLLSFTGSTGGSRNIHELDNVQVCSRFGITTPVLIDHIRLEHDGNGLTCSPETVTVKACRDSACTQLYTDPVSVTLAGTGWAQNPLTVTGGSATVALRNTTAGTRTVAVSASSPSANNTAQCRNLSAGSNSCDIAFADSGFIFDVPTQTSGKPSSAVQISAVKKDDASQACVPAFANVNKNVGFWFNYSNPSTGTLALSVNSTSLGTNAASPTPVSLSFDANARANFTVTYPDAGQLTLNAQYTEQVAGQPDLLMQGNDSFVVKPFGLHVATETLTTCTADVSCPLYPGNVRAGDSFNLRVRPVAWNGSDTDADLSDNPATPNYEQTGLGFTSAVLAPAGGDSGSLSPAGYDHGVSATGESTVSVRQGEVGVFQITVTPPLNGYLGETVPAGVSGPVGRFIPANFQVTASATLTNACGAFSYQGQRIGYQNEPQLSVTAVSRDGGTTNNYDRGAFWRLANPSLGVNSTIAGRAGLNARMSLDGTQSIVVNGAGNGDGARTFTYQGQGLLYSKAAVPSSEDEPVAIDAELAFAAAALTDLDGACYGGASCAGFTQTFAGSELRLGRASVGNAHGSELQGLSLPLQLQSWKSGGVFSLEAGDTCTVLSSANVSLSNFIGNLASSDTSASLSGPTGGLGSLSLTAPGAGNDGSVQVNLDVPEYLHFDWFGSGLSDPQGQATFGIFGGQQPIIYRRETYR</sequence>
<dbReference type="Gene3D" id="2.60.120.200">
    <property type="match status" value="2"/>
</dbReference>
<feature type="domain" description="LamG-like jellyroll fold" evidence="4">
    <location>
        <begin position="364"/>
        <end position="495"/>
    </location>
</feature>
<accession>A0A1H7P7N7</accession>
<evidence type="ECO:0000313" key="6">
    <source>
        <dbReference type="Proteomes" id="UP000185766"/>
    </source>
</evidence>
<dbReference type="InterPro" id="IPR046524">
    <property type="entry name" value="DUF6701"/>
</dbReference>
<keyword evidence="2" id="KW-1015">Disulfide bond</keyword>
<evidence type="ECO:0000256" key="1">
    <source>
        <dbReference type="ARBA" id="ARBA00022729"/>
    </source>
</evidence>
<name>A0A1H7P7N7_9GAMM</name>
<reference evidence="5 6" key="1">
    <citation type="submission" date="2016-10" db="EMBL/GenBank/DDBJ databases">
        <authorList>
            <person name="de Groot N.N."/>
        </authorList>
    </citation>
    <scope>NUCLEOTIDE SEQUENCE [LARGE SCALE GENOMIC DNA]</scope>
    <source>
        <strain evidence="5 6">JCM 19513</strain>
    </source>
</reference>
<evidence type="ECO:0000313" key="5">
    <source>
        <dbReference type="EMBL" id="SEL31656.1"/>
    </source>
</evidence>
<dbReference type="STRING" id="1429083.GCA_001885685_01727"/>
<dbReference type="Pfam" id="PF13385">
    <property type="entry name" value="Laminin_G_3"/>
    <property type="match status" value="1"/>
</dbReference>
<feature type="chain" id="PRO_5010343782" evidence="3">
    <location>
        <begin position="20"/>
        <end position="1439"/>
    </location>
</feature>
<dbReference type="InterPro" id="IPR013320">
    <property type="entry name" value="ConA-like_dom_sf"/>
</dbReference>
<evidence type="ECO:0000256" key="3">
    <source>
        <dbReference type="SAM" id="SignalP"/>
    </source>
</evidence>
<keyword evidence="1 3" id="KW-0732">Signal</keyword>
<proteinExistence type="predicted"/>
<dbReference type="SUPFAM" id="SSF49899">
    <property type="entry name" value="Concanavalin A-like lectins/glucanases"/>
    <property type="match status" value="2"/>
</dbReference>
<dbReference type="InterPro" id="IPR006558">
    <property type="entry name" value="LamG-like"/>
</dbReference>